<dbReference type="KEGG" id="bdw:94335386"/>
<dbReference type="AlphaFoldDB" id="A0AAD9UQE8"/>
<evidence type="ECO:0000256" key="4">
    <source>
        <dbReference type="ARBA" id="ARBA00023134"/>
    </source>
</evidence>
<sequence>MELVSDPNRQAEYCLGDCYFGYCIPTVLAGRSHFYRSDLDNFVTDWCQQYFDRPITELLEREADFGLASLGLHFKKLHFSKILAVATVENALDCWQILCGVWADLFKSACNYIEYRVSLIFTLFYLYHCHPLECNFPIVLSADTLGECLELAQVIIEQYRVVSVLDILNHFITRNHMAITLNDGVQYLHQNRVGGPMKLNWAGKSTYCAGIYNYLKTNGRYIVIVNLDPQVSPFELPYEAHIDICELIQGSKVSEQFHLGPNAKHLVANLDWLDQQLARFSDAYFLFDTPGQIELFTHHTALCEIIQHLERRDFRLTGVALMDCTLCANPFNYVSALLTCLSAQIQLQLPHVNVLSKIDMIKLVKKDLAFNLEYYAEAGSLQQLLIAIQHGQKQLPKQGQFTKFTAALCELIEDFNLVSFGTLDIQDPESIAQLVKKIDRCNGYISPIG</sequence>
<dbReference type="Proteomes" id="UP001214638">
    <property type="component" value="Unassembled WGS sequence"/>
</dbReference>
<proteinExistence type="inferred from homology"/>
<name>A0AAD9UQE8_9APIC</name>
<keyword evidence="3 5" id="KW-0378">Hydrolase</keyword>
<keyword evidence="7" id="KW-1185">Reference proteome</keyword>
<comment type="subunit">
    <text evidence="5">Binds to RNA polymerase II (RNAPII).</text>
</comment>
<gene>
    <name evidence="6" type="ORF">BdWA1_001088</name>
</gene>
<accession>A0AAD9UQE8</accession>
<keyword evidence="4 5" id="KW-0342">GTP-binding</keyword>
<evidence type="ECO:0000256" key="2">
    <source>
        <dbReference type="ARBA" id="ARBA00022741"/>
    </source>
</evidence>
<comment type="similarity">
    <text evidence="1 5">Belongs to the GPN-loop GTPase family.</text>
</comment>
<evidence type="ECO:0000313" key="7">
    <source>
        <dbReference type="Proteomes" id="UP001214638"/>
    </source>
</evidence>
<dbReference type="Pfam" id="PF03029">
    <property type="entry name" value="ATP_bind_1"/>
    <property type="match status" value="1"/>
</dbReference>
<dbReference type="PANTHER" id="PTHR21231:SF3">
    <property type="entry name" value="GPN-LOOP GTPASE 2"/>
    <property type="match status" value="1"/>
</dbReference>
<comment type="function">
    <text evidence="5">Small GTPase required for proper localization of RNA polymerase II and III (RNAPII and RNAPIII). May act at an RNAP assembly step prior to nuclear import.</text>
</comment>
<evidence type="ECO:0000313" key="6">
    <source>
        <dbReference type="EMBL" id="KAK2198083.1"/>
    </source>
</evidence>
<dbReference type="GO" id="GO:0003924">
    <property type="term" value="F:GTPase activity"/>
    <property type="evidence" value="ECO:0007669"/>
    <property type="project" value="TreeGrafter"/>
</dbReference>
<dbReference type="InterPro" id="IPR027417">
    <property type="entry name" value="P-loop_NTPase"/>
</dbReference>
<dbReference type="RefSeq" id="XP_067804925.1">
    <property type="nucleotide sequence ID" value="XM_067946134.1"/>
</dbReference>
<reference evidence="6" key="1">
    <citation type="journal article" date="2023" name="Nat. Microbiol.">
        <title>Babesia duncani multi-omics identifies virulence factors and drug targets.</title>
        <authorList>
            <person name="Singh P."/>
            <person name="Lonardi S."/>
            <person name="Liang Q."/>
            <person name="Vydyam P."/>
            <person name="Khabirova E."/>
            <person name="Fang T."/>
            <person name="Gihaz S."/>
            <person name="Thekkiniath J."/>
            <person name="Munshi M."/>
            <person name="Abel S."/>
            <person name="Ciampossin L."/>
            <person name="Batugedara G."/>
            <person name="Gupta M."/>
            <person name="Lu X.M."/>
            <person name="Lenz T."/>
            <person name="Chakravarty S."/>
            <person name="Cornillot E."/>
            <person name="Hu Y."/>
            <person name="Ma W."/>
            <person name="Gonzalez L.M."/>
            <person name="Sanchez S."/>
            <person name="Estrada K."/>
            <person name="Sanchez-Flores A."/>
            <person name="Montero E."/>
            <person name="Harb O.S."/>
            <person name="Le Roch K.G."/>
            <person name="Mamoun C.B."/>
        </authorList>
    </citation>
    <scope>NUCLEOTIDE SEQUENCE</scope>
    <source>
        <strain evidence="6">WA1</strain>
    </source>
</reference>
<evidence type="ECO:0000256" key="1">
    <source>
        <dbReference type="ARBA" id="ARBA00005290"/>
    </source>
</evidence>
<dbReference type="Gene3D" id="3.40.50.300">
    <property type="entry name" value="P-loop containing nucleotide triphosphate hydrolases"/>
    <property type="match status" value="1"/>
</dbReference>
<dbReference type="InterPro" id="IPR004130">
    <property type="entry name" value="Gpn"/>
</dbReference>
<dbReference type="GO" id="GO:0005737">
    <property type="term" value="C:cytoplasm"/>
    <property type="evidence" value="ECO:0007669"/>
    <property type="project" value="TreeGrafter"/>
</dbReference>
<comment type="caution">
    <text evidence="6">The sequence shown here is derived from an EMBL/GenBank/DDBJ whole genome shotgun (WGS) entry which is preliminary data.</text>
</comment>
<organism evidence="6 7">
    <name type="scientific">Babesia duncani</name>
    <dbReference type="NCBI Taxonomy" id="323732"/>
    <lineage>
        <taxon>Eukaryota</taxon>
        <taxon>Sar</taxon>
        <taxon>Alveolata</taxon>
        <taxon>Apicomplexa</taxon>
        <taxon>Aconoidasida</taxon>
        <taxon>Piroplasmida</taxon>
        <taxon>Babesiidae</taxon>
        <taxon>Babesia</taxon>
    </lineage>
</organism>
<dbReference type="SUPFAM" id="SSF52540">
    <property type="entry name" value="P-loop containing nucleoside triphosphate hydrolases"/>
    <property type="match status" value="1"/>
</dbReference>
<dbReference type="GeneID" id="94335386"/>
<evidence type="ECO:0000256" key="5">
    <source>
        <dbReference type="RuleBase" id="RU365059"/>
    </source>
</evidence>
<protein>
    <recommendedName>
        <fullName evidence="5">GPN-loop GTPase 2</fullName>
    </recommendedName>
</protein>
<evidence type="ECO:0000256" key="3">
    <source>
        <dbReference type="ARBA" id="ARBA00022801"/>
    </source>
</evidence>
<dbReference type="GO" id="GO:0005525">
    <property type="term" value="F:GTP binding"/>
    <property type="evidence" value="ECO:0007669"/>
    <property type="project" value="UniProtKB-KW"/>
</dbReference>
<dbReference type="EMBL" id="JALLKP010000001">
    <property type="protein sequence ID" value="KAK2198083.1"/>
    <property type="molecule type" value="Genomic_DNA"/>
</dbReference>
<dbReference type="PANTHER" id="PTHR21231">
    <property type="entry name" value="XPA-BINDING PROTEIN 1-RELATED"/>
    <property type="match status" value="1"/>
</dbReference>
<keyword evidence="2 5" id="KW-0547">Nucleotide-binding</keyword>